<dbReference type="InterPro" id="IPR029044">
    <property type="entry name" value="Nucleotide-diphossugar_trans"/>
</dbReference>
<proteinExistence type="inferred from homology"/>
<comment type="caution">
    <text evidence="5">The sequence shown here is derived from an EMBL/GenBank/DDBJ whole genome shotgun (WGS) entry which is preliminary data.</text>
</comment>
<organism evidence="5 6">
    <name type="scientific">Sphingomonas horti</name>
    <dbReference type="NCBI Taxonomy" id="2682842"/>
    <lineage>
        <taxon>Bacteria</taxon>
        <taxon>Pseudomonadati</taxon>
        <taxon>Pseudomonadota</taxon>
        <taxon>Alphaproteobacteria</taxon>
        <taxon>Sphingomonadales</taxon>
        <taxon>Sphingomonadaceae</taxon>
        <taxon>Sphingomonas</taxon>
    </lineage>
</organism>
<dbReference type="EMBL" id="WQMS01000007">
    <property type="protein sequence ID" value="MVO77676.1"/>
    <property type="molecule type" value="Genomic_DNA"/>
</dbReference>
<comment type="similarity">
    <text evidence="1">Belongs to the glycosyltransferase 2 family.</text>
</comment>
<evidence type="ECO:0000256" key="3">
    <source>
        <dbReference type="ARBA" id="ARBA00022679"/>
    </source>
</evidence>
<protein>
    <submittedName>
        <fullName evidence="5">Glycosyltransferase</fullName>
    </submittedName>
</protein>
<evidence type="ECO:0000259" key="4">
    <source>
        <dbReference type="Pfam" id="PF00535"/>
    </source>
</evidence>
<feature type="domain" description="Glycosyltransferase 2-like" evidence="4">
    <location>
        <begin position="4"/>
        <end position="105"/>
    </location>
</feature>
<name>A0A6I4J038_9SPHN</name>
<dbReference type="Pfam" id="PF00535">
    <property type="entry name" value="Glycos_transf_2"/>
    <property type="match status" value="1"/>
</dbReference>
<dbReference type="PANTHER" id="PTHR43179:SF12">
    <property type="entry name" value="GALACTOFURANOSYLTRANSFERASE GLFT2"/>
    <property type="match status" value="1"/>
</dbReference>
<dbReference type="SUPFAM" id="SSF53448">
    <property type="entry name" value="Nucleotide-diphospho-sugar transferases"/>
    <property type="match status" value="1"/>
</dbReference>
<keyword evidence="6" id="KW-1185">Reference proteome</keyword>
<dbReference type="CDD" id="cd00761">
    <property type="entry name" value="Glyco_tranf_GTA_type"/>
    <property type="match status" value="1"/>
</dbReference>
<evidence type="ECO:0000313" key="5">
    <source>
        <dbReference type="EMBL" id="MVO77676.1"/>
    </source>
</evidence>
<dbReference type="AlphaFoldDB" id="A0A6I4J038"/>
<dbReference type="Gene3D" id="3.90.550.10">
    <property type="entry name" value="Spore Coat Polysaccharide Biosynthesis Protein SpsA, Chain A"/>
    <property type="match status" value="1"/>
</dbReference>
<dbReference type="PANTHER" id="PTHR43179">
    <property type="entry name" value="RHAMNOSYLTRANSFERASE WBBL"/>
    <property type="match status" value="1"/>
</dbReference>
<keyword evidence="2" id="KW-0328">Glycosyltransferase</keyword>
<reference evidence="5 6" key="1">
    <citation type="submission" date="2019-12" db="EMBL/GenBank/DDBJ databases">
        <authorList>
            <person name="Huq M.A."/>
        </authorList>
    </citation>
    <scope>NUCLEOTIDE SEQUENCE [LARGE SCALE GENOMIC DNA]</scope>
    <source>
        <strain evidence="5 6">MAH-20</strain>
    </source>
</reference>
<dbReference type="RefSeq" id="WP_157026638.1">
    <property type="nucleotide sequence ID" value="NZ_WQMS01000007.1"/>
</dbReference>
<dbReference type="Proteomes" id="UP000441389">
    <property type="component" value="Unassembled WGS sequence"/>
</dbReference>
<evidence type="ECO:0000256" key="1">
    <source>
        <dbReference type="ARBA" id="ARBA00006739"/>
    </source>
</evidence>
<sequence>MLLTVAIPTFRRPEMLAECLDSLLPQLEDSVELLVIDNDPAASARALVEGYADPRLRYAHESRPGVVQARNRAVADSAGRYLGFIDDDEVARPGWIAALVRHAGLGLPASFGMVVPRYLGPVAPGLRALLDDLYTRDLARPADADVSDKWIHVGTGNSLFDKQACFTGPDPFSAHLNGTGGEDVWLVRSLVERGIPIHWNPAAVVEEQIPPDRSTLDYVRERKFRHGQQRIVMMRGAGGARGWAKAGLWMGVGAAQVALHGGKALALRAIGKPGWRGAAVRASGGLGKLLWWRLWQHRPYGG</sequence>
<gene>
    <name evidence="5" type="ORF">GON01_06970</name>
</gene>
<accession>A0A6I4J038</accession>
<dbReference type="GO" id="GO:0016757">
    <property type="term" value="F:glycosyltransferase activity"/>
    <property type="evidence" value="ECO:0007669"/>
    <property type="project" value="UniProtKB-KW"/>
</dbReference>
<evidence type="ECO:0000256" key="2">
    <source>
        <dbReference type="ARBA" id="ARBA00022676"/>
    </source>
</evidence>
<dbReference type="InterPro" id="IPR001173">
    <property type="entry name" value="Glyco_trans_2-like"/>
</dbReference>
<keyword evidence="3 5" id="KW-0808">Transferase</keyword>
<evidence type="ECO:0000313" key="6">
    <source>
        <dbReference type="Proteomes" id="UP000441389"/>
    </source>
</evidence>